<proteinExistence type="predicted"/>
<keyword evidence="2" id="KW-1185">Reference proteome</keyword>
<accession>A0ABW4A881</accession>
<sequence length="68" mass="7467">MTKDLVDLDDDALADAAEWFGTTTTGDTVNAALRDAAARAQRARALAEMVEIAKTGQFDELLDKRNRR</sequence>
<reference evidence="2" key="1">
    <citation type="journal article" date="2019" name="Int. J. Syst. Evol. Microbiol.">
        <title>The Global Catalogue of Microorganisms (GCM) 10K type strain sequencing project: providing services to taxonomists for standard genome sequencing and annotation.</title>
        <authorList>
            <consortium name="The Broad Institute Genomics Platform"/>
            <consortium name="The Broad Institute Genome Sequencing Center for Infectious Disease"/>
            <person name="Wu L."/>
            <person name="Ma J."/>
        </authorList>
    </citation>
    <scope>NUCLEOTIDE SEQUENCE [LARGE SCALE GENOMIC DNA]</scope>
    <source>
        <strain evidence="2">CCM 7526</strain>
    </source>
</reference>
<name>A0ABW4A881_9ACTN</name>
<dbReference type="EMBL" id="JBHTMK010000019">
    <property type="protein sequence ID" value="MFD1366743.1"/>
    <property type="molecule type" value="Genomic_DNA"/>
</dbReference>
<evidence type="ECO:0000313" key="1">
    <source>
        <dbReference type="EMBL" id="MFD1366743.1"/>
    </source>
</evidence>
<organism evidence="1 2">
    <name type="scientific">Actinoplanes sichuanensis</name>
    <dbReference type="NCBI Taxonomy" id="512349"/>
    <lineage>
        <taxon>Bacteria</taxon>
        <taxon>Bacillati</taxon>
        <taxon>Actinomycetota</taxon>
        <taxon>Actinomycetes</taxon>
        <taxon>Micromonosporales</taxon>
        <taxon>Micromonosporaceae</taxon>
        <taxon>Actinoplanes</taxon>
    </lineage>
</organism>
<dbReference type="Proteomes" id="UP001597183">
    <property type="component" value="Unassembled WGS sequence"/>
</dbReference>
<protein>
    <submittedName>
        <fullName evidence="1">DUF2191 domain-containing protein</fullName>
    </submittedName>
</protein>
<gene>
    <name evidence="1" type="ORF">ACFQ5G_15425</name>
</gene>
<comment type="caution">
    <text evidence="1">The sequence shown here is derived from an EMBL/GenBank/DDBJ whole genome shotgun (WGS) entry which is preliminary data.</text>
</comment>
<dbReference type="RefSeq" id="WP_317788047.1">
    <property type="nucleotide sequence ID" value="NZ_AP028461.1"/>
</dbReference>
<evidence type="ECO:0000313" key="2">
    <source>
        <dbReference type="Proteomes" id="UP001597183"/>
    </source>
</evidence>